<dbReference type="GO" id="GO:0000166">
    <property type="term" value="F:nucleotide binding"/>
    <property type="evidence" value="ECO:0007669"/>
    <property type="project" value="InterPro"/>
</dbReference>
<dbReference type="RefSeq" id="WP_184786094.1">
    <property type="nucleotide sequence ID" value="NZ_BONT01000023.1"/>
</dbReference>
<dbReference type="InterPro" id="IPR051450">
    <property type="entry name" value="Gfo/Idh/MocA_Oxidoreductases"/>
</dbReference>
<sequence length="344" mass="36606">MTGQTRRLRAGLIGLGAMGRNHARILSTLDGVDFAGSVDPAGDPRRSAYGAPVFAELDELLAAGVDYAVVACPTSLHESVGLRLAENGVCALIEKPLAGTVEAAARLVEAFESRGLVAGVGHIERFNPALQSLRERLEAGELGDIYQVVTRRQGPFPNRIADVGVVKDLATHDIDLTSWVTGSGYATVSARTVQKSGREHEDMVAVVASLDDGTMVSHLVNWLSPLKERFTAVTGALGCFVADTLTADLTFYSNGAASNEWEALRTFSGVTSGDMIRYAILRREPLLVEHERFRDAVDGKPSEIVTLRQGLRNVEVSAAILESAERGLTVTVGEPAVNAKGAAQ</sequence>
<keyword evidence="4" id="KW-1185">Reference proteome</keyword>
<reference evidence="3 4" key="1">
    <citation type="submission" date="2020-08" db="EMBL/GenBank/DDBJ databases">
        <title>Genomic Encyclopedia of Type Strains, Phase IV (KMG-IV): sequencing the most valuable type-strain genomes for metagenomic binning, comparative biology and taxonomic classification.</title>
        <authorList>
            <person name="Goeker M."/>
        </authorList>
    </citation>
    <scope>NUCLEOTIDE SEQUENCE [LARGE SCALE GENOMIC DNA]</scope>
    <source>
        <strain evidence="3 4">YIM 65646</strain>
    </source>
</reference>
<comment type="caution">
    <text evidence="3">The sequence shown here is derived from an EMBL/GenBank/DDBJ whole genome shotgun (WGS) entry which is preliminary data.</text>
</comment>
<dbReference type="Gene3D" id="3.30.360.10">
    <property type="entry name" value="Dihydrodipicolinate Reductase, domain 2"/>
    <property type="match status" value="1"/>
</dbReference>
<proteinExistence type="predicted"/>
<dbReference type="PANTHER" id="PTHR43377">
    <property type="entry name" value="BILIVERDIN REDUCTASE A"/>
    <property type="match status" value="1"/>
</dbReference>
<accession>A0A841FBN6</accession>
<evidence type="ECO:0000259" key="2">
    <source>
        <dbReference type="Pfam" id="PF22725"/>
    </source>
</evidence>
<dbReference type="EMBL" id="JACHGT010000002">
    <property type="protein sequence ID" value="MBB6033204.1"/>
    <property type="molecule type" value="Genomic_DNA"/>
</dbReference>
<feature type="domain" description="GFO/IDH/MocA-like oxidoreductase" evidence="2">
    <location>
        <begin position="131"/>
        <end position="238"/>
    </location>
</feature>
<gene>
    <name evidence="3" type="ORF">HNR73_001051</name>
</gene>
<dbReference type="Pfam" id="PF22725">
    <property type="entry name" value="GFO_IDH_MocA_C3"/>
    <property type="match status" value="1"/>
</dbReference>
<name>A0A841FBN6_9ACTN</name>
<dbReference type="PANTHER" id="PTHR43377:SF1">
    <property type="entry name" value="BILIVERDIN REDUCTASE A"/>
    <property type="match status" value="1"/>
</dbReference>
<dbReference type="InterPro" id="IPR000683">
    <property type="entry name" value="Gfo/Idh/MocA-like_OxRdtase_N"/>
</dbReference>
<dbReference type="Proteomes" id="UP000548476">
    <property type="component" value="Unassembled WGS sequence"/>
</dbReference>
<evidence type="ECO:0000259" key="1">
    <source>
        <dbReference type="Pfam" id="PF01408"/>
    </source>
</evidence>
<dbReference type="SUPFAM" id="SSF55347">
    <property type="entry name" value="Glyceraldehyde-3-phosphate dehydrogenase-like, C-terminal domain"/>
    <property type="match status" value="1"/>
</dbReference>
<protein>
    <submittedName>
        <fullName evidence="3">Putative dehydrogenase</fullName>
    </submittedName>
</protein>
<dbReference type="Pfam" id="PF01408">
    <property type="entry name" value="GFO_IDH_MocA"/>
    <property type="match status" value="1"/>
</dbReference>
<dbReference type="AlphaFoldDB" id="A0A841FBN6"/>
<organism evidence="3 4">
    <name type="scientific">Phytomonospora endophytica</name>
    <dbReference type="NCBI Taxonomy" id="714109"/>
    <lineage>
        <taxon>Bacteria</taxon>
        <taxon>Bacillati</taxon>
        <taxon>Actinomycetota</taxon>
        <taxon>Actinomycetes</taxon>
        <taxon>Micromonosporales</taxon>
        <taxon>Micromonosporaceae</taxon>
        <taxon>Phytomonospora</taxon>
    </lineage>
</organism>
<evidence type="ECO:0000313" key="4">
    <source>
        <dbReference type="Proteomes" id="UP000548476"/>
    </source>
</evidence>
<feature type="domain" description="Gfo/Idh/MocA-like oxidoreductase N-terminal" evidence="1">
    <location>
        <begin position="9"/>
        <end position="122"/>
    </location>
</feature>
<dbReference type="Gene3D" id="3.40.50.720">
    <property type="entry name" value="NAD(P)-binding Rossmann-like Domain"/>
    <property type="match status" value="1"/>
</dbReference>
<dbReference type="InterPro" id="IPR036291">
    <property type="entry name" value="NAD(P)-bd_dom_sf"/>
</dbReference>
<dbReference type="SUPFAM" id="SSF51735">
    <property type="entry name" value="NAD(P)-binding Rossmann-fold domains"/>
    <property type="match status" value="1"/>
</dbReference>
<evidence type="ECO:0000313" key="3">
    <source>
        <dbReference type="EMBL" id="MBB6033204.1"/>
    </source>
</evidence>
<dbReference type="InterPro" id="IPR055170">
    <property type="entry name" value="GFO_IDH_MocA-like_dom"/>
</dbReference>